<dbReference type="Proteomes" id="UP001595075">
    <property type="component" value="Unassembled WGS sequence"/>
</dbReference>
<gene>
    <name evidence="1" type="ORF">VTL71DRAFT_10127</name>
</gene>
<name>A0ABR4BPM9_9HELO</name>
<dbReference type="EMBL" id="JAZHXI010000026">
    <property type="protein sequence ID" value="KAL2059743.1"/>
    <property type="molecule type" value="Genomic_DNA"/>
</dbReference>
<sequence length="26" mass="2977">MFIFDSDLLKSKATLKAKPLNNLRLV</sequence>
<protein>
    <submittedName>
        <fullName evidence="1">Uncharacterized protein</fullName>
    </submittedName>
</protein>
<proteinExistence type="predicted"/>
<keyword evidence="2" id="KW-1185">Reference proteome</keyword>
<accession>A0ABR4BPM9</accession>
<reference evidence="1 2" key="1">
    <citation type="journal article" date="2024" name="Commun. Biol.">
        <title>Comparative genomic analysis of thermophilic fungi reveals convergent evolutionary adaptations and gene losses.</title>
        <authorList>
            <person name="Steindorff A.S."/>
            <person name="Aguilar-Pontes M.V."/>
            <person name="Robinson A.J."/>
            <person name="Andreopoulos B."/>
            <person name="LaButti K."/>
            <person name="Kuo A."/>
            <person name="Mondo S."/>
            <person name="Riley R."/>
            <person name="Otillar R."/>
            <person name="Haridas S."/>
            <person name="Lipzen A."/>
            <person name="Grimwood J."/>
            <person name="Schmutz J."/>
            <person name="Clum A."/>
            <person name="Reid I.D."/>
            <person name="Moisan M.C."/>
            <person name="Butler G."/>
            <person name="Nguyen T.T.M."/>
            <person name="Dewar K."/>
            <person name="Conant G."/>
            <person name="Drula E."/>
            <person name="Henrissat B."/>
            <person name="Hansel C."/>
            <person name="Singer S."/>
            <person name="Hutchinson M.I."/>
            <person name="de Vries R.P."/>
            <person name="Natvig D.O."/>
            <person name="Powell A.J."/>
            <person name="Tsang A."/>
            <person name="Grigoriev I.V."/>
        </authorList>
    </citation>
    <scope>NUCLEOTIDE SEQUENCE [LARGE SCALE GENOMIC DNA]</scope>
    <source>
        <strain evidence="1 2">CBS 494.80</strain>
    </source>
</reference>
<evidence type="ECO:0000313" key="1">
    <source>
        <dbReference type="EMBL" id="KAL2059743.1"/>
    </source>
</evidence>
<organism evidence="1 2">
    <name type="scientific">Oculimacula yallundae</name>
    <dbReference type="NCBI Taxonomy" id="86028"/>
    <lineage>
        <taxon>Eukaryota</taxon>
        <taxon>Fungi</taxon>
        <taxon>Dikarya</taxon>
        <taxon>Ascomycota</taxon>
        <taxon>Pezizomycotina</taxon>
        <taxon>Leotiomycetes</taxon>
        <taxon>Helotiales</taxon>
        <taxon>Ploettnerulaceae</taxon>
        <taxon>Oculimacula</taxon>
    </lineage>
</organism>
<comment type="caution">
    <text evidence="1">The sequence shown here is derived from an EMBL/GenBank/DDBJ whole genome shotgun (WGS) entry which is preliminary data.</text>
</comment>
<evidence type="ECO:0000313" key="2">
    <source>
        <dbReference type="Proteomes" id="UP001595075"/>
    </source>
</evidence>